<sequence>MVTGIDCSKDYFDIAVLKDHKVVFEKRFSNDSIGFGEALGHVLGSHIAMEATGPYYFQLARFFHEQGQSVSVVNPLVVRRFSQMQLSRTKTDKKDAVLIAKFTALTRPKEWVMPSKEILHIRNLESYLEGLKARRRMLYNQLHAFEAAATIDAKLNEEITTELEQYDKKILEKEKEIENLIAKSYARLSQNLRSIPGIGPRSASLLIILTDGFKMFENHKRLISYFGLAPRIYESGTSIKGKNHICKMGMGQVRKVLYMAATSAIRCNKACKELYERLRAKGKPHKVALIAAVNKLIKQSFAIAKTGREYQLQPS</sequence>
<evidence type="ECO:0000313" key="4">
    <source>
        <dbReference type="EMBL" id="MRX78986.1"/>
    </source>
</evidence>
<dbReference type="OrthoDB" id="964423at2"/>
<dbReference type="GO" id="GO:0004803">
    <property type="term" value="F:transposase activity"/>
    <property type="evidence" value="ECO:0007669"/>
    <property type="project" value="InterPro"/>
</dbReference>
<evidence type="ECO:0000259" key="2">
    <source>
        <dbReference type="Pfam" id="PF01548"/>
    </source>
</evidence>
<dbReference type="GO" id="GO:0006313">
    <property type="term" value="P:DNA transposition"/>
    <property type="evidence" value="ECO:0007669"/>
    <property type="project" value="InterPro"/>
</dbReference>
<dbReference type="InterPro" id="IPR002525">
    <property type="entry name" value="Transp_IS110-like_N"/>
</dbReference>
<comment type="caution">
    <text evidence="4">The sequence shown here is derived from an EMBL/GenBank/DDBJ whole genome shotgun (WGS) entry which is preliminary data.</text>
</comment>
<keyword evidence="1" id="KW-0175">Coiled coil</keyword>
<evidence type="ECO:0000313" key="5">
    <source>
        <dbReference type="Proteomes" id="UP000487757"/>
    </source>
</evidence>
<dbReference type="Pfam" id="PF01548">
    <property type="entry name" value="DEDD_Tnp_IS110"/>
    <property type="match status" value="1"/>
</dbReference>
<gene>
    <name evidence="4" type="ORF">GJU39_23280</name>
</gene>
<dbReference type="AlphaFoldDB" id="A0A7K0G7L5"/>
<dbReference type="InterPro" id="IPR047650">
    <property type="entry name" value="Transpos_IS110"/>
</dbReference>
<dbReference type="PANTHER" id="PTHR33055:SF3">
    <property type="entry name" value="PUTATIVE TRANSPOSASE FOR IS117-RELATED"/>
    <property type="match status" value="1"/>
</dbReference>
<feature type="coiled-coil region" evidence="1">
    <location>
        <begin position="121"/>
        <end position="183"/>
    </location>
</feature>
<dbReference type="Proteomes" id="UP000487757">
    <property type="component" value="Unassembled WGS sequence"/>
</dbReference>
<organism evidence="4 5">
    <name type="scientific">Pedobacter petrophilus</name>
    <dbReference type="NCBI Taxonomy" id="1908241"/>
    <lineage>
        <taxon>Bacteria</taxon>
        <taxon>Pseudomonadati</taxon>
        <taxon>Bacteroidota</taxon>
        <taxon>Sphingobacteriia</taxon>
        <taxon>Sphingobacteriales</taxon>
        <taxon>Sphingobacteriaceae</taxon>
        <taxon>Pedobacter</taxon>
    </lineage>
</organism>
<dbReference type="Pfam" id="PF02371">
    <property type="entry name" value="Transposase_20"/>
    <property type="match status" value="1"/>
</dbReference>
<feature type="domain" description="Transposase IS116/IS110/IS902 C-terminal" evidence="3">
    <location>
        <begin position="190"/>
        <end position="276"/>
    </location>
</feature>
<accession>A0A7K0G7L5</accession>
<reference evidence="4 5" key="1">
    <citation type="submission" date="2019-11" db="EMBL/GenBank/DDBJ databases">
        <title>Pedobacter petrophilus genome.</title>
        <authorList>
            <person name="Feldbauer M.J."/>
            <person name="Newman J.D."/>
        </authorList>
    </citation>
    <scope>NUCLEOTIDE SEQUENCE [LARGE SCALE GENOMIC DNA]</scope>
    <source>
        <strain evidence="4 5">LMG 29686</strain>
    </source>
</reference>
<dbReference type="EMBL" id="WKKH01000114">
    <property type="protein sequence ID" value="MRX78986.1"/>
    <property type="molecule type" value="Genomic_DNA"/>
</dbReference>
<dbReference type="PANTHER" id="PTHR33055">
    <property type="entry name" value="TRANSPOSASE FOR INSERTION SEQUENCE ELEMENT IS1111A"/>
    <property type="match status" value="1"/>
</dbReference>
<dbReference type="GO" id="GO:0003677">
    <property type="term" value="F:DNA binding"/>
    <property type="evidence" value="ECO:0007669"/>
    <property type="project" value="InterPro"/>
</dbReference>
<keyword evidence="5" id="KW-1185">Reference proteome</keyword>
<name>A0A7K0G7L5_9SPHI</name>
<protein>
    <submittedName>
        <fullName evidence="4">IS110 family transposase</fullName>
    </submittedName>
</protein>
<feature type="domain" description="Transposase IS110-like N-terminal" evidence="2">
    <location>
        <begin position="4"/>
        <end position="144"/>
    </location>
</feature>
<evidence type="ECO:0000259" key="3">
    <source>
        <dbReference type="Pfam" id="PF02371"/>
    </source>
</evidence>
<evidence type="ECO:0000256" key="1">
    <source>
        <dbReference type="SAM" id="Coils"/>
    </source>
</evidence>
<proteinExistence type="predicted"/>
<dbReference type="NCBIfam" id="NF033542">
    <property type="entry name" value="transpos_IS110"/>
    <property type="match status" value="1"/>
</dbReference>
<dbReference type="RefSeq" id="WP_154283376.1">
    <property type="nucleotide sequence ID" value="NZ_JBHUJQ010000001.1"/>
</dbReference>
<dbReference type="InterPro" id="IPR003346">
    <property type="entry name" value="Transposase_20"/>
</dbReference>